<accession>A0ABP9QTC9</accession>
<protein>
    <submittedName>
        <fullName evidence="2">Uncharacterized protein</fullName>
    </submittedName>
</protein>
<dbReference type="EMBL" id="BAABIB010000078">
    <property type="protein sequence ID" value="GAA5167258.1"/>
    <property type="molecule type" value="Genomic_DNA"/>
</dbReference>
<evidence type="ECO:0000313" key="2">
    <source>
        <dbReference type="EMBL" id="GAA5167258.1"/>
    </source>
</evidence>
<dbReference type="Proteomes" id="UP001500192">
    <property type="component" value="Unassembled WGS sequence"/>
</dbReference>
<reference evidence="3" key="1">
    <citation type="journal article" date="2019" name="Int. J. Syst. Evol. Microbiol.">
        <title>The Global Catalogue of Microorganisms (GCM) 10K type strain sequencing project: providing services to taxonomists for standard genome sequencing and annotation.</title>
        <authorList>
            <consortium name="The Broad Institute Genomics Platform"/>
            <consortium name="The Broad Institute Genome Sequencing Center for Infectious Disease"/>
            <person name="Wu L."/>
            <person name="Ma J."/>
        </authorList>
    </citation>
    <scope>NUCLEOTIDE SEQUENCE [LARGE SCALE GENOMIC DNA]</scope>
    <source>
        <strain evidence="3">JCM 18054</strain>
    </source>
</reference>
<organism evidence="2 3">
    <name type="scientific">Amycolatopsis dongchuanensis</name>
    <dbReference type="NCBI Taxonomy" id="1070866"/>
    <lineage>
        <taxon>Bacteria</taxon>
        <taxon>Bacillati</taxon>
        <taxon>Actinomycetota</taxon>
        <taxon>Actinomycetes</taxon>
        <taxon>Pseudonocardiales</taxon>
        <taxon>Pseudonocardiaceae</taxon>
        <taxon>Amycolatopsis</taxon>
    </lineage>
</organism>
<evidence type="ECO:0000313" key="3">
    <source>
        <dbReference type="Proteomes" id="UP001500192"/>
    </source>
</evidence>
<sequence>MGNWIFRRKPAPVAGTARQQAGILDDACGTAAEGPASEQQAPRPARRPAPGDDDHFDQNSMLCR</sequence>
<keyword evidence="3" id="KW-1185">Reference proteome</keyword>
<gene>
    <name evidence="2" type="ORF">GCM10023214_41080</name>
</gene>
<feature type="region of interest" description="Disordered" evidence="1">
    <location>
        <begin position="29"/>
        <end position="64"/>
    </location>
</feature>
<name>A0ABP9QTC9_9PSEU</name>
<comment type="caution">
    <text evidence="2">The sequence shown here is derived from an EMBL/GenBank/DDBJ whole genome shotgun (WGS) entry which is preliminary data.</text>
</comment>
<evidence type="ECO:0000256" key="1">
    <source>
        <dbReference type="SAM" id="MobiDB-lite"/>
    </source>
</evidence>
<dbReference type="RefSeq" id="WP_346054599.1">
    <property type="nucleotide sequence ID" value="NZ_BAABIB010000078.1"/>
</dbReference>
<proteinExistence type="predicted"/>